<dbReference type="EMBL" id="WIGN01000196">
    <property type="protein sequence ID" value="KAF6804899.1"/>
    <property type="molecule type" value="Genomic_DNA"/>
</dbReference>
<proteinExistence type="predicted"/>
<accession>A0A8H6J1Q7</accession>
<keyword evidence="4" id="KW-1185">Reference proteome</keyword>
<evidence type="ECO:0000256" key="1">
    <source>
        <dbReference type="ARBA" id="ARBA00004123"/>
    </source>
</evidence>
<dbReference type="GO" id="GO:0005634">
    <property type="term" value="C:nucleus"/>
    <property type="evidence" value="ECO:0007669"/>
    <property type="project" value="UniProtKB-SubCell"/>
</dbReference>
<evidence type="ECO:0000256" key="2">
    <source>
        <dbReference type="ARBA" id="ARBA00023242"/>
    </source>
</evidence>
<dbReference type="GO" id="GO:0000976">
    <property type="term" value="F:transcription cis-regulatory region binding"/>
    <property type="evidence" value="ECO:0007669"/>
    <property type="project" value="TreeGrafter"/>
</dbReference>
<protein>
    <submittedName>
        <fullName evidence="3">Uncharacterized protein</fullName>
    </submittedName>
</protein>
<dbReference type="GO" id="GO:0045944">
    <property type="term" value="P:positive regulation of transcription by RNA polymerase II"/>
    <property type="evidence" value="ECO:0007669"/>
    <property type="project" value="TreeGrafter"/>
</dbReference>
<dbReference type="GO" id="GO:0003700">
    <property type="term" value="F:DNA-binding transcription factor activity"/>
    <property type="evidence" value="ECO:0007669"/>
    <property type="project" value="TreeGrafter"/>
</dbReference>
<comment type="caution">
    <text evidence="3">The sequence shown here is derived from an EMBL/GenBank/DDBJ whole genome shotgun (WGS) entry which is preliminary data.</text>
</comment>
<dbReference type="InterPro" id="IPR021858">
    <property type="entry name" value="Fun_TF"/>
</dbReference>
<keyword evidence="2" id="KW-0539">Nucleus</keyword>
<dbReference type="PANTHER" id="PTHR37534">
    <property type="entry name" value="TRANSCRIPTIONAL ACTIVATOR PROTEIN UGA3"/>
    <property type="match status" value="1"/>
</dbReference>
<name>A0A8H6J1Q7_9PEZI</name>
<gene>
    <name evidence="3" type="ORF">CSOJ01_09861</name>
</gene>
<dbReference type="PANTHER" id="PTHR37534:SF15">
    <property type="entry name" value="ZN(II)2CYS6 TRANSCRIPTION FACTOR (EUROFUNG)"/>
    <property type="match status" value="1"/>
</dbReference>
<evidence type="ECO:0000313" key="3">
    <source>
        <dbReference type="EMBL" id="KAF6804899.1"/>
    </source>
</evidence>
<organism evidence="3 4">
    <name type="scientific">Colletotrichum sojae</name>
    <dbReference type="NCBI Taxonomy" id="2175907"/>
    <lineage>
        <taxon>Eukaryota</taxon>
        <taxon>Fungi</taxon>
        <taxon>Dikarya</taxon>
        <taxon>Ascomycota</taxon>
        <taxon>Pezizomycotina</taxon>
        <taxon>Sordariomycetes</taxon>
        <taxon>Hypocreomycetidae</taxon>
        <taxon>Glomerellales</taxon>
        <taxon>Glomerellaceae</taxon>
        <taxon>Colletotrichum</taxon>
        <taxon>Colletotrichum orchidearum species complex</taxon>
    </lineage>
</organism>
<dbReference type="Proteomes" id="UP000652219">
    <property type="component" value="Unassembled WGS sequence"/>
</dbReference>
<evidence type="ECO:0000313" key="4">
    <source>
        <dbReference type="Proteomes" id="UP000652219"/>
    </source>
</evidence>
<sequence>MISVVGFNDADRPVATPSGGLLLDLSNDYSCSDASLGITIDVEDSVGLQDDTSNTLPEPRNLTAIARYPAPTSMGMLEPWKEFLLAHFSEAIAPEMVFVDDCFNGWRHIILPLAWSHEIVMDSVLAVSAFHIYGRAAVQPVVNPDRLYTRAIIQLLARKDLAGLDQETRQLIVLAIVVLLVSIMVNGMSDLPIVFQMLESAINTVGGEELIAKGGVGGFLLRQIRKMRVYAAPLISQAAGIHAFLYHAEESFDCLYYYCGLYPDQVSTFDLLVDLRQQAFKIYLHRVLAGKSNVSSADSERLIENYKETLESFPKESFGEHCLIWPTFIAALECRNPEQQSFFEQFLTRQYHRNRFVNLLRALELLRNVWSQDGAENGVNWPALIPDLRVFIM</sequence>
<comment type="subcellular location">
    <subcellularLocation>
        <location evidence="1">Nucleus</location>
    </subcellularLocation>
</comment>
<dbReference type="AlphaFoldDB" id="A0A8H6J1Q7"/>
<dbReference type="Pfam" id="PF11951">
    <property type="entry name" value="Fungal_trans_2"/>
    <property type="match status" value="2"/>
</dbReference>
<reference evidence="3 4" key="1">
    <citation type="journal article" date="2020" name="Phytopathology">
        <title>Genome Sequence Resources of Colletotrichum truncatum, C. plurivorum, C. musicola, and C. sojae: Four Species Pathogenic to Soybean (Glycine max).</title>
        <authorList>
            <person name="Rogerio F."/>
            <person name="Boufleur T.R."/>
            <person name="Ciampi-Guillardi M."/>
            <person name="Sukno S.A."/>
            <person name="Thon M.R."/>
            <person name="Massola Junior N.S."/>
            <person name="Baroncelli R."/>
        </authorList>
    </citation>
    <scope>NUCLEOTIDE SEQUENCE [LARGE SCALE GENOMIC DNA]</scope>
    <source>
        <strain evidence="3 4">LFN0009</strain>
    </source>
</reference>